<evidence type="ECO:0000256" key="4">
    <source>
        <dbReference type="ARBA" id="ARBA00022801"/>
    </source>
</evidence>
<dbReference type="InterPro" id="IPR001466">
    <property type="entry name" value="Beta-lactam-related"/>
</dbReference>
<dbReference type="NCBIfam" id="NF033085">
    <property type="entry name" value="bla_class_C"/>
    <property type="match status" value="1"/>
</dbReference>
<dbReference type="SUPFAM" id="SSF56601">
    <property type="entry name" value="beta-lactamase/transpeptidase-like"/>
    <property type="match status" value="1"/>
</dbReference>
<keyword evidence="7" id="KW-0732">Signal</keyword>
<gene>
    <name evidence="9" type="primary">ampC</name>
    <name evidence="9" type="ORF">V7V80_08145</name>
</gene>
<feature type="signal peptide" evidence="7">
    <location>
        <begin position="1"/>
        <end position="24"/>
    </location>
</feature>
<evidence type="ECO:0000256" key="2">
    <source>
        <dbReference type="ARBA" id="ARBA00007840"/>
    </source>
</evidence>
<evidence type="ECO:0000256" key="3">
    <source>
        <dbReference type="ARBA" id="ARBA00012865"/>
    </source>
</evidence>
<dbReference type="InterPro" id="IPR012338">
    <property type="entry name" value="Beta-lactam/transpept-like"/>
</dbReference>
<evidence type="ECO:0000313" key="9">
    <source>
        <dbReference type="EMBL" id="MEJ5904647.1"/>
    </source>
</evidence>
<evidence type="ECO:0000256" key="5">
    <source>
        <dbReference type="ARBA" id="ARBA00023251"/>
    </source>
</evidence>
<feature type="domain" description="Beta-lactamase-related" evidence="8">
    <location>
        <begin position="33"/>
        <end position="378"/>
    </location>
</feature>
<evidence type="ECO:0000313" key="10">
    <source>
        <dbReference type="Proteomes" id="UP001377692"/>
    </source>
</evidence>
<comment type="similarity">
    <text evidence="2 6">Belongs to the class-C beta-lactamase family.</text>
</comment>
<sequence length="380" mass="40806">MLLPRLAALAAVITFAMGHAAAQADDTLQARVDPLIRTLMQEQGIAGMAVAVYAHGQAHYFNYGVASKAEGTPVTQDTLFEVGSLSKTYTATLAALASAEGKLDLQAPAKRYQPALAGVPLGDASVLELGAYSADCLPLQFPDEVQTPQQVVDFFRHWKPRAAPGTQRCYSNPSLGLFGDLAARAQQRPFAELMSQGLLVQLGLKHTYLQVPASAQGLYAQGYDAEDRPVRVSPGPYADEAYGIKTSASDMLRYVRLQMQPDGLPAALQNAIAITHKGYFQVGAMTQGLGWEHYPYPVALGTLIDGNSPRLIREPQATTRLVPASPAPREAWYNKTGATSGFGAYAAFIPAKNMAVVLLANRNYPNEARVRAAFQILEGL</sequence>
<name>A0ABU8R443_9PSED</name>
<dbReference type="EC" id="3.5.2.6" evidence="3 6"/>
<protein>
    <recommendedName>
        <fullName evidence="3 6">Beta-lactamase</fullName>
        <ecNumber evidence="3 6">3.5.2.6</ecNumber>
    </recommendedName>
</protein>
<comment type="caution">
    <text evidence="9">The sequence shown here is derived from an EMBL/GenBank/DDBJ whole genome shotgun (WGS) entry which is preliminary data.</text>
</comment>
<evidence type="ECO:0000256" key="7">
    <source>
        <dbReference type="SAM" id="SignalP"/>
    </source>
</evidence>
<reference evidence="9 10" key="1">
    <citation type="submission" date="2024-02" db="EMBL/GenBank/DDBJ databases">
        <title>Identification of pathogenicity and growth-promoting functions of Pseudomonas putida variants.</title>
        <authorList>
            <person name="Sun J."/>
        </authorList>
    </citation>
    <scope>NUCLEOTIDE SEQUENCE [LARGE SCALE GENOMIC DNA]</scope>
    <source>
        <strain evidence="9 10">A04</strain>
    </source>
</reference>
<dbReference type="PROSITE" id="PS00336">
    <property type="entry name" value="BETA_LACTAMASE_C"/>
    <property type="match status" value="1"/>
</dbReference>
<feature type="chain" id="PRO_5045805967" description="Beta-lactamase" evidence="7">
    <location>
        <begin position="25"/>
        <end position="380"/>
    </location>
</feature>
<organism evidence="9 10">
    <name type="scientific">Pseudomonas kermanshahensis</name>
    <dbReference type="NCBI Taxonomy" id="2745482"/>
    <lineage>
        <taxon>Bacteria</taxon>
        <taxon>Pseudomonadati</taxon>
        <taxon>Pseudomonadota</taxon>
        <taxon>Gammaproteobacteria</taxon>
        <taxon>Pseudomonadales</taxon>
        <taxon>Pseudomonadaceae</taxon>
        <taxon>Pseudomonas</taxon>
    </lineage>
</organism>
<dbReference type="InterPro" id="IPR001586">
    <property type="entry name" value="Beta-lactam_class-C_AS"/>
</dbReference>
<keyword evidence="4 6" id="KW-0378">Hydrolase</keyword>
<accession>A0ABU8R443</accession>
<evidence type="ECO:0000259" key="8">
    <source>
        <dbReference type="Pfam" id="PF00144"/>
    </source>
</evidence>
<keyword evidence="10" id="KW-1185">Reference proteome</keyword>
<dbReference type="Pfam" id="PF00144">
    <property type="entry name" value="Beta-lactamase"/>
    <property type="match status" value="1"/>
</dbReference>
<dbReference type="RefSeq" id="WP_186702699.1">
    <property type="nucleotide sequence ID" value="NZ_JABWRY020000001.1"/>
</dbReference>
<dbReference type="InterPro" id="IPR058136">
    <property type="entry name" value="AmpC"/>
</dbReference>
<dbReference type="GO" id="GO:0008800">
    <property type="term" value="F:beta-lactamase activity"/>
    <property type="evidence" value="ECO:0007669"/>
    <property type="project" value="UniProtKB-EC"/>
</dbReference>
<dbReference type="PANTHER" id="PTHR46825:SF8">
    <property type="entry name" value="BETA-LACTAMASE-RELATED"/>
    <property type="match status" value="1"/>
</dbReference>
<evidence type="ECO:0000256" key="6">
    <source>
        <dbReference type="RuleBase" id="RU361140"/>
    </source>
</evidence>
<dbReference type="EMBL" id="JBBHLD010000005">
    <property type="protein sequence ID" value="MEJ5904647.1"/>
    <property type="molecule type" value="Genomic_DNA"/>
</dbReference>
<evidence type="ECO:0000256" key="1">
    <source>
        <dbReference type="ARBA" id="ARBA00001526"/>
    </source>
</evidence>
<dbReference type="InterPro" id="IPR050491">
    <property type="entry name" value="AmpC-like"/>
</dbReference>
<comment type="catalytic activity">
    <reaction evidence="1 6">
        <text>a beta-lactam + H2O = a substituted beta-amino acid</text>
        <dbReference type="Rhea" id="RHEA:20401"/>
        <dbReference type="ChEBI" id="CHEBI:15377"/>
        <dbReference type="ChEBI" id="CHEBI:35627"/>
        <dbReference type="ChEBI" id="CHEBI:140347"/>
        <dbReference type="EC" id="3.5.2.6"/>
    </reaction>
</comment>
<dbReference type="Gene3D" id="3.40.710.10">
    <property type="entry name" value="DD-peptidase/beta-lactamase superfamily"/>
    <property type="match status" value="1"/>
</dbReference>
<proteinExistence type="inferred from homology"/>
<dbReference type="Proteomes" id="UP001377692">
    <property type="component" value="Unassembled WGS sequence"/>
</dbReference>
<dbReference type="PANTHER" id="PTHR46825">
    <property type="entry name" value="D-ALANYL-D-ALANINE-CARBOXYPEPTIDASE/ENDOPEPTIDASE AMPH"/>
    <property type="match status" value="1"/>
</dbReference>
<keyword evidence="5 6" id="KW-0046">Antibiotic resistance</keyword>